<evidence type="ECO:0000313" key="12">
    <source>
        <dbReference type="Proteomes" id="UP000076927"/>
    </source>
</evidence>
<dbReference type="CDD" id="cd17536">
    <property type="entry name" value="REC_YesN-like"/>
    <property type="match status" value="1"/>
</dbReference>
<evidence type="ECO:0000259" key="9">
    <source>
        <dbReference type="PROSITE" id="PS01124"/>
    </source>
</evidence>
<dbReference type="InterPro" id="IPR051552">
    <property type="entry name" value="HptR"/>
</dbReference>
<keyword evidence="7" id="KW-0804">Transcription</keyword>
<evidence type="ECO:0000256" key="6">
    <source>
        <dbReference type="ARBA" id="ARBA00023125"/>
    </source>
</evidence>
<dbReference type="Proteomes" id="UP000076927">
    <property type="component" value="Chromosome"/>
</dbReference>
<proteinExistence type="predicted"/>
<comment type="subcellular location">
    <subcellularLocation>
        <location evidence="1">Cytoplasm</location>
    </subcellularLocation>
</comment>
<evidence type="ECO:0000256" key="4">
    <source>
        <dbReference type="ARBA" id="ARBA00023012"/>
    </source>
</evidence>
<evidence type="ECO:0000256" key="8">
    <source>
        <dbReference type="PROSITE-ProRule" id="PRU00169"/>
    </source>
</evidence>
<dbReference type="SUPFAM" id="SSF52172">
    <property type="entry name" value="CheY-like"/>
    <property type="match status" value="1"/>
</dbReference>
<keyword evidence="2" id="KW-0963">Cytoplasm</keyword>
<name>A0A172TDT7_9BACL</name>
<evidence type="ECO:0000259" key="10">
    <source>
        <dbReference type="PROSITE" id="PS50110"/>
    </source>
</evidence>
<dbReference type="OrthoDB" id="9794370at2"/>
<evidence type="ECO:0000256" key="3">
    <source>
        <dbReference type="ARBA" id="ARBA00022553"/>
    </source>
</evidence>
<keyword evidence="3 8" id="KW-0597">Phosphoprotein</keyword>
<dbReference type="PANTHER" id="PTHR42713">
    <property type="entry name" value="HISTIDINE KINASE-RELATED"/>
    <property type="match status" value="1"/>
</dbReference>
<feature type="domain" description="HTH araC/xylS-type" evidence="9">
    <location>
        <begin position="444"/>
        <end position="542"/>
    </location>
</feature>
<dbReference type="SUPFAM" id="SSF46689">
    <property type="entry name" value="Homeodomain-like"/>
    <property type="match status" value="2"/>
</dbReference>
<keyword evidence="5" id="KW-0805">Transcription regulation</keyword>
<dbReference type="STRING" id="1178515.SY83_01395"/>
<dbReference type="InterPro" id="IPR020449">
    <property type="entry name" value="Tscrpt_reg_AraC-type_HTH"/>
</dbReference>
<dbReference type="InterPro" id="IPR018060">
    <property type="entry name" value="HTH_AraC"/>
</dbReference>
<dbReference type="RefSeq" id="WP_068603552.1">
    <property type="nucleotide sequence ID" value="NZ_CP011388.1"/>
</dbReference>
<dbReference type="InterPro" id="IPR009057">
    <property type="entry name" value="Homeodomain-like_sf"/>
</dbReference>
<dbReference type="PATRIC" id="fig|1178515.4.peg.253"/>
<dbReference type="KEGG" id="pswu:SY83_01395"/>
<dbReference type="Gene3D" id="1.10.10.60">
    <property type="entry name" value="Homeodomain-like"/>
    <property type="match status" value="2"/>
</dbReference>
<dbReference type="Gene3D" id="3.40.50.2300">
    <property type="match status" value="1"/>
</dbReference>
<dbReference type="InterPro" id="IPR001789">
    <property type="entry name" value="Sig_transdc_resp-reg_receiver"/>
</dbReference>
<dbReference type="SMART" id="SM00448">
    <property type="entry name" value="REC"/>
    <property type="match status" value="1"/>
</dbReference>
<sequence length="546" mass="63100">MIQLLIVDDERLIADSLAELLPWDELHINQVYRAYSGQEALQLLDTHPIDIVITDIRMPEFSGLELIEEIRKTNSRIKCIIHSGYADFEYAKKAMSSQVTEFVIKPASDEDILNAVRRMMNQLQEELQLQFSHQKVFDALKQQVPLMRSQFLHDLIKGKKIGFSELENKLELMNLFLRNDDPFALLVIRLEEGFQGFDQGSLSLYEYAILNITEETLREHFHVLTTRDVYDYLIVLVQHKDPTNGDSGHGTSKYSVLLEEMGLKLQKNVNTFLKGKISLIVSPWGSFPHDVPGLYQASITTVRRNVGNDREIFLTLTDNSLSTQVKSLRSLYEPPSLMQLFDIGQKELTLSKIDTIIKELEEHWADSQEHLLEVFLHFGAAFTYAAHKNGKLLEDLIGSDYELLIARKPFLSIRQLKNWTSNVSEQLYEDLNRDWIDAKSNTVMQIQQYVTHNLSMDVTLQAIADHVHMHPVYLSRMFKAKTGENLSDYIIRLKMEMSAYLLKETDARIYQICIEVGYQNPPYFSKLFKKYYGVSPQEFRESTPDG</sequence>
<dbReference type="GO" id="GO:0043565">
    <property type="term" value="F:sequence-specific DNA binding"/>
    <property type="evidence" value="ECO:0007669"/>
    <property type="project" value="InterPro"/>
</dbReference>
<dbReference type="PROSITE" id="PS01124">
    <property type="entry name" value="HTH_ARAC_FAMILY_2"/>
    <property type="match status" value="1"/>
</dbReference>
<dbReference type="EMBL" id="CP011388">
    <property type="protein sequence ID" value="ANE45205.1"/>
    <property type="molecule type" value="Genomic_DNA"/>
</dbReference>
<dbReference type="GO" id="GO:0000160">
    <property type="term" value="P:phosphorelay signal transduction system"/>
    <property type="evidence" value="ECO:0007669"/>
    <property type="project" value="UniProtKB-KW"/>
</dbReference>
<dbReference type="PANTHER" id="PTHR42713:SF3">
    <property type="entry name" value="TRANSCRIPTIONAL REGULATORY PROTEIN HPTR"/>
    <property type="match status" value="1"/>
</dbReference>
<protein>
    <submittedName>
        <fullName evidence="11">AraC family transcriptional regulator</fullName>
    </submittedName>
</protein>
<reference evidence="11 12" key="1">
    <citation type="submission" date="2015-01" db="EMBL/GenBank/DDBJ databases">
        <title>Paenibacillus swuensis/DY6/whole genome sequencing.</title>
        <authorList>
            <person name="Kim M.K."/>
            <person name="Srinivasan S."/>
            <person name="Lee J.-J."/>
        </authorList>
    </citation>
    <scope>NUCLEOTIDE SEQUENCE [LARGE SCALE GENOMIC DNA]</scope>
    <source>
        <strain evidence="11 12">DY6</strain>
    </source>
</reference>
<evidence type="ECO:0000256" key="7">
    <source>
        <dbReference type="ARBA" id="ARBA00023163"/>
    </source>
</evidence>
<keyword evidence="6" id="KW-0238">DNA-binding</keyword>
<keyword evidence="4" id="KW-0902">Two-component regulatory system</keyword>
<dbReference type="PROSITE" id="PS00041">
    <property type="entry name" value="HTH_ARAC_FAMILY_1"/>
    <property type="match status" value="1"/>
</dbReference>
<evidence type="ECO:0000256" key="1">
    <source>
        <dbReference type="ARBA" id="ARBA00004496"/>
    </source>
</evidence>
<dbReference type="PRINTS" id="PR00032">
    <property type="entry name" value="HTHARAC"/>
</dbReference>
<gene>
    <name evidence="11" type="ORF">SY83_01395</name>
</gene>
<dbReference type="GO" id="GO:0005737">
    <property type="term" value="C:cytoplasm"/>
    <property type="evidence" value="ECO:0007669"/>
    <property type="project" value="UniProtKB-SubCell"/>
</dbReference>
<dbReference type="GO" id="GO:0003700">
    <property type="term" value="F:DNA-binding transcription factor activity"/>
    <property type="evidence" value="ECO:0007669"/>
    <property type="project" value="InterPro"/>
</dbReference>
<accession>A0A172TDT7</accession>
<evidence type="ECO:0000256" key="2">
    <source>
        <dbReference type="ARBA" id="ARBA00022490"/>
    </source>
</evidence>
<evidence type="ECO:0000256" key="5">
    <source>
        <dbReference type="ARBA" id="ARBA00023015"/>
    </source>
</evidence>
<organism evidence="11 12">
    <name type="scientific">Paenibacillus swuensis</name>
    <dbReference type="NCBI Taxonomy" id="1178515"/>
    <lineage>
        <taxon>Bacteria</taxon>
        <taxon>Bacillati</taxon>
        <taxon>Bacillota</taxon>
        <taxon>Bacilli</taxon>
        <taxon>Bacillales</taxon>
        <taxon>Paenibacillaceae</taxon>
        <taxon>Paenibacillus</taxon>
    </lineage>
</organism>
<dbReference type="InterPro" id="IPR018062">
    <property type="entry name" value="HTH_AraC-typ_CS"/>
</dbReference>
<dbReference type="PROSITE" id="PS50110">
    <property type="entry name" value="RESPONSE_REGULATORY"/>
    <property type="match status" value="1"/>
</dbReference>
<dbReference type="SMART" id="SM00342">
    <property type="entry name" value="HTH_ARAC"/>
    <property type="match status" value="1"/>
</dbReference>
<keyword evidence="12" id="KW-1185">Reference proteome</keyword>
<dbReference type="Pfam" id="PF00072">
    <property type="entry name" value="Response_reg"/>
    <property type="match status" value="1"/>
</dbReference>
<dbReference type="InterPro" id="IPR011006">
    <property type="entry name" value="CheY-like_superfamily"/>
</dbReference>
<dbReference type="AlphaFoldDB" id="A0A172TDT7"/>
<feature type="domain" description="Response regulatory" evidence="10">
    <location>
        <begin position="3"/>
        <end position="120"/>
    </location>
</feature>
<evidence type="ECO:0000313" key="11">
    <source>
        <dbReference type="EMBL" id="ANE45205.1"/>
    </source>
</evidence>
<feature type="modified residue" description="4-aspartylphosphate" evidence="8">
    <location>
        <position position="55"/>
    </location>
</feature>
<dbReference type="Pfam" id="PF12833">
    <property type="entry name" value="HTH_18"/>
    <property type="match status" value="1"/>
</dbReference>